<proteinExistence type="predicted"/>
<name>A0A453G3G3_AEGTS</name>
<reference evidence="1" key="3">
    <citation type="journal article" date="2017" name="Nature">
        <title>Genome sequence of the progenitor of the wheat D genome Aegilops tauschii.</title>
        <authorList>
            <person name="Luo M.C."/>
            <person name="Gu Y.Q."/>
            <person name="Puiu D."/>
            <person name="Wang H."/>
            <person name="Twardziok S.O."/>
            <person name="Deal K.R."/>
            <person name="Huo N."/>
            <person name="Zhu T."/>
            <person name="Wang L."/>
            <person name="Wang Y."/>
            <person name="McGuire P.E."/>
            <person name="Liu S."/>
            <person name="Long H."/>
            <person name="Ramasamy R.K."/>
            <person name="Rodriguez J.C."/>
            <person name="Van S.L."/>
            <person name="Yuan L."/>
            <person name="Wang Z."/>
            <person name="Xia Z."/>
            <person name="Xiao L."/>
            <person name="Anderson O.D."/>
            <person name="Ouyang S."/>
            <person name="Liang Y."/>
            <person name="Zimin A.V."/>
            <person name="Pertea G."/>
            <person name="Qi P."/>
            <person name="Bennetzen J.L."/>
            <person name="Dai X."/>
            <person name="Dawson M.W."/>
            <person name="Muller H.G."/>
            <person name="Kugler K."/>
            <person name="Rivarola-Duarte L."/>
            <person name="Spannagl M."/>
            <person name="Mayer K.F.X."/>
            <person name="Lu F.H."/>
            <person name="Bevan M.W."/>
            <person name="Leroy P."/>
            <person name="Li P."/>
            <person name="You F.M."/>
            <person name="Sun Q."/>
            <person name="Liu Z."/>
            <person name="Lyons E."/>
            <person name="Wicker T."/>
            <person name="Salzberg S.L."/>
            <person name="Devos K.M."/>
            <person name="Dvorak J."/>
        </authorList>
    </citation>
    <scope>NUCLEOTIDE SEQUENCE [LARGE SCALE GENOMIC DNA]</scope>
    <source>
        <strain evidence="1">cv. AL8/78</strain>
    </source>
</reference>
<organism evidence="1 2">
    <name type="scientific">Aegilops tauschii subsp. strangulata</name>
    <name type="common">Goatgrass</name>
    <dbReference type="NCBI Taxonomy" id="200361"/>
    <lineage>
        <taxon>Eukaryota</taxon>
        <taxon>Viridiplantae</taxon>
        <taxon>Streptophyta</taxon>
        <taxon>Embryophyta</taxon>
        <taxon>Tracheophyta</taxon>
        <taxon>Spermatophyta</taxon>
        <taxon>Magnoliopsida</taxon>
        <taxon>Liliopsida</taxon>
        <taxon>Poales</taxon>
        <taxon>Poaceae</taxon>
        <taxon>BOP clade</taxon>
        <taxon>Pooideae</taxon>
        <taxon>Triticodae</taxon>
        <taxon>Triticeae</taxon>
        <taxon>Triticinae</taxon>
        <taxon>Aegilops</taxon>
    </lineage>
</organism>
<reference evidence="1" key="5">
    <citation type="journal article" date="2021" name="G3 (Bethesda)">
        <title>Aegilops tauschii genome assembly Aet v5.0 features greater sequence contiguity and improved annotation.</title>
        <authorList>
            <person name="Wang L."/>
            <person name="Zhu T."/>
            <person name="Rodriguez J.C."/>
            <person name="Deal K.R."/>
            <person name="Dubcovsky J."/>
            <person name="McGuire P.E."/>
            <person name="Lux T."/>
            <person name="Spannagl M."/>
            <person name="Mayer K.F.X."/>
            <person name="Baldrich P."/>
            <person name="Meyers B.C."/>
            <person name="Huo N."/>
            <person name="Gu Y.Q."/>
            <person name="Zhou H."/>
            <person name="Devos K.M."/>
            <person name="Bennetzen J.L."/>
            <person name="Unver T."/>
            <person name="Budak H."/>
            <person name="Gulick P.J."/>
            <person name="Galiba G."/>
            <person name="Kalapos B."/>
            <person name="Nelson D.R."/>
            <person name="Li P."/>
            <person name="You F.M."/>
            <person name="Luo M.C."/>
            <person name="Dvorak J."/>
        </authorList>
    </citation>
    <scope>NUCLEOTIDE SEQUENCE [LARGE SCALE GENOMIC DNA]</scope>
    <source>
        <strain evidence="1">cv. AL8/78</strain>
    </source>
</reference>
<keyword evidence="2" id="KW-1185">Reference proteome</keyword>
<reference evidence="1" key="4">
    <citation type="submission" date="2019-03" db="UniProtKB">
        <authorList>
            <consortium name="EnsemblPlants"/>
        </authorList>
    </citation>
    <scope>IDENTIFICATION</scope>
</reference>
<reference evidence="2" key="2">
    <citation type="journal article" date="2017" name="Nat. Plants">
        <title>The Aegilops tauschii genome reveals multiple impacts of transposons.</title>
        <authorList>
            <person name="Zhao G."/>
            <person name="Zou C."/>
            <person name="Li K."/>
            <person name="Wang K."/>
            <person name="Li T."/>
            <person name="Gao L."/>
            <person name="Zhang X."/>
            <person name="Wang H."/>
            <person name="Yang Z."/>
            <person name="Liu X."/>
            <person name="Jiang W."/>
            <person name="Mao L."/>
            <person name="Kong X."/>
            <person name="Jiao Y."/>
            <person name="Jia J."/>
        </authorList>
    </citation>
    <scope>NUCLEOTIDE SEQUENCE [LARGE SCALE GENOMIC DNA]</scope>
    <source>
        <strain evidence="2">cv. AL8/78</strain>
    </source>
</reference>
<reference evidence="2" key="1">
    <citation type="journal article" date="2014" name="Science">
        <title>Ancient hybridizations among the ancestral genomes of bread wheat.</title>
        <authorList>
            <consortium name="International Wheat Genome Sequencing Consortium,"/>
            <person name="Marcussen T."/>
            <person name="Sandve S.R."/>
            <person name="Heier L."/>
            <person name="Spannagl M."/>
            <person name="Pfeifer M."/>
            <person name="Jakobsen K.S."/>
            <person name="Wulff B.B."/>
            <person name="Steuernagel B."/>
            <person name="Mayer K.F."/>
            <person name="Olsen O.A."/>
        </authorList>
    </citation>
    <scope>NUCLEOTIDE SEQUENCE [LARGE SCALE GENOMIC DNA]</scope>
    <source>
        <strain evidence="2">cv. AL8/78</strain>
    </source>
</reference>
<dbReference type="Proteomes" id="UP000015105">
    <property type="component" value="Chromosome 3D"/>
</dbReference>
<dbReference type="Gramene" id="AET3Gv20871000.6">
    <property type="protein sequence ID" value="AET3Gv20871000.6"/>
    <property type="gene ID" value="AET3Gv20871000"/>
</dbReference>
<evidence type="ECO:0000313" key="2">
    <source>
        <dbReference type="Proteomes" id="UP000015105"/>
    </source>
</evidence>
<dbReference type="AlphaFoldDB" id="A0A453G3G3"/>
<dbReference type="EnsemblPlants" id="AET3Gv20871000.6">
    <property type="protein sequence ID" value="AET3Gv20871000.6"/>
    <property type="gene ID" value="AET3Gv20871000"/>
</dbReference>
<evidence type="ECO:0000313" key="1">
    <source>
        <dbReference type="EnsemblPlants" id="AET3Gv20871000.6"/>
    </source>
</evidence>
<accession>A0A453G3G3</accession>
<protein>
    <submittedName>
        <fullName evidence="1">Uncharacterized protein</fullName>
    </submittedName>
</protein>
<sequence length="58" mass="6827">MFNKGFFRSSVSHLNRRCCLWVKDQIVNVIIFPKTRSMLAHQSTVPMEPEQLKTHLLL</sequence>